<dbReference type="Proteomes" id="UP000828390">
    <property type="component" value="Unassembled WGS sequence"/>
</dbReference>
<sequence length="71" mass="8151">MMKETLKVTDRETDRDDRRNSYYGGPFKPIEPTFTRPFKSAEPEPIWDRNGHVPGLKGRNGSLPDINDMAT</sequence>
<feature type="compositionally biased region" description="Basic and acidic residues" evidence="1">
    <location>
        <begin position="39"/>
        <end position="51"/>
    </location>
</feature>
<protein>
    <submittedName>
        <fullName evidence="2">Uncharacterized protein</fullName>
    </submittedName>
</protein>
<name>A0A9D4E8T0_DREPO</name>
<evidence type="ECO:0000256" key="1">
    <source>
        <dbReference type="SAM" id="MobiDB-lite"/>
    </source>
</evidence>
<accession>A0A9D4E8T0</accession>
<organism evidence="2 3">
    <name type="scientific">Dreissena polymorpha</name>
    <name type="common">Zebra mussel</name>
    <name type="synonym">Mytilus polymorpha</name>
    <dbReference type="NCBI Taxonomy" id="45954"/>
    <lineage>
        <taxon>Eukaryota</taxon>
        <taxon>Metazoa</taxon>
        <taxon>Spiralia</taxon>
        <taxon>Lophotrochozoa</taxon>
        <taxon>Mollusca</taxon>
        <taxon>Bivalvia</taxon>
        <taxon>Autobranchia</taxon>
        <taxon>Heteroconchia</taxon>
        <taxon>Euheterodonta</taxon>
        <taxon>Imparidentia</taxon>
        <taxon>Neoheterodontei</taxon>
        <taxon>Myida</taxon>
        <taxon>Dreissenoidea</taxon>
        <taxon>Dreissenidae</taxon>
        <taxon>Dreissena</taxon>
    </lineage>
</organism>
<proteinExistence type="predicted"/>
<evidence type="ECO:0000313" key="3">
    <source>
        <dbReference type="Proteomes" id="UP000828390"/>
    </source>
</evidence>
<dbReference type="AlphaFoldDB" id="A0A9D4E8T0"/>
<evidence type="ECO:0000313" key="2">
    <source>
        <dbReference type="EMBL" id="KAH3775917.1"/>
    </source>
</evidence>
<comment type="caution">
    <text evidence="2">The sequence shown here is derived from an EMBL/GenBank/DDBJ whole genome shotgun (WGS) entry which is preliminary data.</text>
</comment>
<reference evidence="2" key="2">
    <citation type="submission" date="2020-11" db="EMBL/GenBank/DDBJ databases">
        <authorList>
            <person name="McCartney M.A."/>
            <person name="Auch B."/>
            <person name="Kono T."/>
            <person name="Mallez S."/>
            <person name="Becker A."/>
            <person name="Gohl D.M."/>
            <person name="Silverstein K.A.T."/>
            <person name="Koren S."/>
            <person name="Bechman K.B."/>
            <person name="Herman A."/>
            <person name="Abrahante J.E."/>
            <person name="Garbe J."/>
        </authorList>
    </citation>
    <scope>NUCLEOTIDE SEQUENCE</scope>
    <source>
        <strain evidence="2">Duluth1</strain>
        <tissue evidence="2">Whole animal</tissue>
    </source>
</reference>
<reference evidence="2" key="1">
    <citation type="journal article" date="2019" name="bioRxiv">
        <title>The Genome of the Zebra Mussel, Dreissena polymorpha: A Resource for Invasive Species Research.</title>
        <authorList>
            <person name="McCartney M.A."/>
            <person name="Auch B."/>
            <person name="Kono T."/>
            <person name="Mallez S."/>
            <person name="Zhang Y."/>
            <person name="Obille A."/>
            <person name="Becker A."/>
            <person name="Abrahante J.E."/>
            <person name="Garbe J."/>
            <person name="Badalamenti J.P."/>
            <person name="Herman A."/>
            <person name="Mangelson H."/>
            <person name="Liachko I."/>
            <person name="Sullivan S."/>
            <person name="Sone E.D."/>
            <person name="Koren S."/>
            <person name="Silverstein K.A.T."/>
            <person name="Beckman K.B."/>
            <person name="Gohl D.M."/>
        </authorList>
    </citation>
    <scope>NUCLEOTIDE SEQUENCE</scope>
    <source>
        <strain evidence="2">Duluth1</strain>
        <tissue evidence="2">Whole animal</tissue>
    </source>
</reference>
<keyword evidence="3" id="KW-1185">Reference proteome</keyword>
<dbReference type="EMBL" id="JAIWYP010000009">
    <property type="protein sequence ID" value="KAH3775917.1"/>
    <property type="molecule type" value="Genomic_DNA"/>
</dbReference>
<gene>
    <name evidence="2" type="ORF">DPMN_177327</name>
</gene>
<feature type="compositionally biased region" description="Basic and acidic residues" evidence="1">
    <location>
        <begin position="1"/>
        <end position="20"/>
    </location>
</feature>
<feature type="region of interest" description="Disordered" evidence="1">
    <location>
        <begin position="1"/>
        <end position="71"/>
    </location>
</feature>